<name>A0A0A9CL84_ARUDO</name>
<reference evidence="1" key="1">
    <citation type="submission" date="2014-09" db="EMBL/GenBank/DDBJ databases">
        <authorList>
            <person name="Magalhaes I.L.F."/>
            <person name="Oliveira U."/>
            <person name="Santos F.R."/>
            <person name="Vidigal T.H.D.A."/>
            <person name="Brescovit A.D."/>
            <person name="Santos A.J."/>
        </authorList>
    </citation>
    <scope>NUCLEOTIDE SEQUENCE</scope>
    <source>
        <tissue evidence="1">Shoot tissue taken approximately 20 cm above the soil surface</tissue>
    </source>
</reference>
<sequence>MTLCKLLICRAIPFSKCGNQQCPTDF</sequence>
<dbReference type="AlphaFoldDB" id="A0A0A9CL84"/>
<reference evidence="1" key="2">
    <citation type="journal article" date="2015" name="Data Brief">
        <title>Shoot transcriptome of the giant reed, Arundo donax.</title>
        <authorList>
            <person name="Barrero R.A."/>
            <person name="Guerrero F.D."/>
            <person name="Moolhuijzen P."/>
            <person name="Goolsby J.A."/>
            <person name="Tidwell J."/>
            <person name="Bellgard S.E."/>
            <person name="Bellgard M.I."/>
        </authorList>
    </citation>
    <scope>NUCLEOTIDE SEQUENCE</scope>
    <source>
        <tissue evidence="1">Shoot tissue taken approximately 20 cm above the soil surface</tissue>
    </source>
</reference>
<organism evidence="1">
    <name type="scientific">Arundo donax</name>
    <name type="common">Giant reed</name>
    <name type="synonym">Donax arundinaceus</name>
    <dbReference type="NCBI Taxonomy" id="35708"/>
    <lineage>
        <taxon>Eukaryota</taxon>
        <taxon>Viridiplantae</taxon>
        <taxon>Streptophyta</taxon>
        <taxon>Embryophyta</taxon>
        <taxon>Tracheophyta</taxon>
        <taxon>Spermatophyta</taxon>
        <taxon>Magnoliopsida</taxon>
        <taxon>Liliopsida</taxon>
        <taxon>Poales</taxon>
        <taxon>Poaceae</taxon>
        <taxon>PACMAD clade</taxon>
        <taxon>Arundinoideae</taxon>
        <taxon>Arundineae</taxon>
        <taxon>Arundo</taxon>
    </lineage>
</organism>
<dbReference type="EMBL" id="GBRH01225603">
    <property type="protein sequence ID" value="JAD72292.1"/>
    <property type="molecule type" value="Transcribed_RNA"/>
</dbReference>
<accession>A0A0A9CL84</accession>
<proteinExistence type="predicted"/>
<protein>
    <submittedName>
        <fullName evidence="1">Uncharacterized protein</fullName>
    </submittedName>
</protein>
<evidence type="ECO:0000313" key="1">
    <source>
        <dbReference type="EMBL" id="JAD72292.1"/>
    </source>
</evidence>